<dbReference type="PANTHER" id="PTHR46532">
    <property type="entry name" value="MALE FERTILITY FACTOR KL5"/>
    <property type="match status" value="1"/>
</dbReference>
<dbReference type="GO" id="GO:0045505">
    <property type="term" value="F:dynein intermediate chain binding"/>
    <property type="evidence" value="ECO:0007669"/>
    <property type="project" value="InterPro"/>
</dbReference>
<dbReference type="Pfam" id="PF08385">
    <property type="entry name" value="DHC_N1"/>
    <property type="match status" value="1"/>
</dbReference>
<dbReference type="GO" id="GO:0005858">
    <property type="term" value="C:axonemal dynein complex"/>
    <property type="evidence" value="ECO:0007669"/>
    <property type="project" value="TreeGrafter"/>
</dbReference>
<keyword evidence="3" id="KW-1185">Reference proteome</keyword>
<dbReference type="InterPro" id="IPR013594">
    <property type="entry name" value="Dynein_heavy_tail"/>
</dbReference>
<dbReference type="InterPro" id="IPR026983">
    <property type="entry name" value="DHC"/>
</dbReference>
<dbReference type="AlphaFoldDB" id="A0AAV8W4E2"/>
<evidence type="ECO:0000259" key="1">
    <source>
        <dbReference type="Pfam" id="PF08385"/>
    </source>
</evidence>
<accession>A0AAV8W4E2</accession>
<dbReference type="Proteomes" id="UP001159042">
    <property type="component" value="Unassembled WGS sequence"/>
</dbReference>
<name>A0AAV8W4E2_9CUCU</name>
<proteinExistence type="predicted"/>
<dbReference type="GO" id="GO:0007018">
    <property type="term" value="P:microtubule-based movement"/>
    <property type="evidence" value="ECO:0007669"/>
    <property type="project" value="InterPro"/>
</dbReference>
<dbReference type="GO" id="GO:0051959">
    <property type="term" value="F:dynein light intermediate chain binding"/>
    <property type="evidence" value="ECO:0007669"/>
    <property type="project" value="InterPro"/>
</dbReference>
<dbReference type="PANTHER" id="PTHR46532:SF11">
    <property type="entry name" value="DYNEIN AXONEMAL HEAVY CHAIN 12"/>
    <property type="match status" value="1"/>
</dbReference>
<comment type="caution">
    <text evidence="2">The sequence shown here is derived from an EMBL/GenBank/DDBJ whole genome shotgun (WGS) entry which is preliminary data.</text>
</comment>
<sequence>MTSVFFIAAVIGAIDDCHIPFIFENHMAQKKKMGKFTLDNFMPPVAGTLRLTYNLTSRLVIPMRNFKALQHPITGSVRATEIIYRIENFIKSVDELNDHIFAEWVAEVPSQITLNLNQNLLARHSTTNELYLNFNPQLTAILREAHYLMLMKKSNIPEEVLELSKKNELLLQFTTSLTKTITWYNKIKKFSKKVEIDLIEEELAEIDKLISTGQNELSWNSTVYEYGGKGRHVIFKRSEETLSLDLLYHEEHYNVITLLTAAFYSSPLRGLPQPIRPQRETLVWRNVSLHIPSSRNPHLSTRLHVKIVKDHFEDSCYTNHAMPESYEKSTVCQQIKRCKECL</sequence>
<gene>
    <name evidence="2" type="ORF">NQ315_013777</name>
</gene>
<evidence type="ECO:0000313" key="2">
    <source>
        <dbReference type="EMBL" id="KAJ8921303.1"/>
    </source>
</evidence>
<feature type="domain" description="Dynein heavy chain tail" evidence="1">
    <location>
        <begin position="22"/>
        <end position="224"/>
    </location>
</feature>
<dbReference type="EMBL" id="JANEYG010000011">
    <property type="protein sequence ID" value="KAJ8921303.1"/>
    <property type="molecule type" value="Genomic_DNA"/>
</dbReference>
<reference evidence="2 3" key="1">
    <citation type="journal article" date="2023" name="Insect Mol. Biol.">
        <title>Genome sequencing provides insights into the evolution of gene families encoding plant cell wall-degrading enzymes in longhorned beetles.</title>
        <authorList>
            <person name="Shin N.R."/>
            <person name="Okamura Y."/>
            <person name="Kirsch R."/>
            <person name="Pauchet Y."/>
        </authorList>
    </citation>
    <scope>NUCLEOTIDE SEQUENCE [LARGE SCALE GENOMIC DNA]</scope>
    <source>
        <strain evidence="2">EAD_L_NR</strain>
    </source>
</reference>
<evidence type="ECO:0000313" key="3">
    <source>
        <dbReference type="Proteomes" id="UP001159042"/>
    </source>
</evidence>
<protein>
    <recommendedName>
        <fullName evidence="1">Dynein heavy chain tail domain-containing protein</fullName>
    </recommendedName>
</protein>
<organism evidence="2 3">
    <name type="scientific">Exocentrus adspersus</name>
    <dbReference type="NCBI Taxonomy" id="1586481"/>
    <lineage>
        <taxon>Eukaryota</taxon>
        <taxon>Metazoa</taxon>
        <taxon>Ecdysozoa</taxon>
        <taxon>Arthropoda</taxon>
        <taxon>Hexapoda</taxon>
        <taxon>Insecta</taxon>
        <taxon>Pterygota</taxon>
        <taxon>Neoptera</taxon>
        <taxon>Endopterygota</taxon>
        <taxon>Coleoptera</taxon>
        <taxon>Polyphaga</taxon>
        <taxon>Cucujiformia</taxon>
        <taxon>Chrysomeloidea</taxon>
        <taxon>Cerambycidae</taxon>
        <taxon>Lamiinae</taxon>
        <taxon>Acanthocinini</taxon>
        <taxon>Exocentrus</taxon>
    </lineage>
</organism>